<evidence type="ECO:0008006" key="7">
    <source>
        <dbReference type="Google" id="ProtNLM"/>
    </source>
</evidence>
<evidence type="ECO:0000256" key="2">
    <source>
        <dbReference type="ARBA" id="ARBA00007331"/>
    </source>
</evidence>
<dbReference type="Pfam" id="PF01876">
    <property type="entry name" value="RNase_P_p30"/>
    <property type="match status" value="1"/>
</dbReference>
<dbReference type="SUPFAM" id="SSF89550">
    <property type="entry name" value="PHP domain-like"/>
    <property type="match status" value="1"/>
</dbReference>
<dbReference type="InterPro" id="IPR002738">
    <property type="entry name" value="RNase_P_p30"/>
</dbReference>
<keyword evidence="6" id="KW-1185">Reference proteome</keyword>
<name>A0A420YKU4_9PEZI</name>
<gene>
    <name evidence="5" type="ORF">DL546_002250</name>
</gene>
<comment type="subcellular location">
    <subcellularLocation>
        <location evidence="1">Nucleus</location>
    </subcellularLocation>
</comment>
<evidence type="ECO:0000313" key="5">
    <source>
        <dbReference type="EMBL" id="RKU48455.1"/>
    </source>
</evidence>
<dbReference type="GO" id="GO:0005655">
    <property type="term" value="C:nucleolar ribonuclease P complex"/>
    <property type="evidence" value="ECO:0007669"/>
    <property type="project" value="TreeGrafter"/>
</dbReference>
<evidence type="ECO:0000313" key="6">
    <source>
        <dbReference type="Proteomes" id="UP000275385"/>
    </source>
</evidence>
<comment type="similarity">
    <text evidence="2">Belongs to the eukaryotic/archaeal RNase P protein component 3 family.</text>
</comment>
<reference evidence="5 6" key="1">
    <citation type="submission" date="2018-08" db="EMBL/GenBank/DDBJ databases">
        <title>Draft genome of the lignicolous fungus Coniochaeta pulveracea.</title>
        <authorList>
            <person name="Borstlap C.J."/>
            <person name="De Witt R.N."/>
            <person name="Botha A."/>
            <person name="Volschenk H."/>
        </authorList>
    </citation>
    <scope>NUCLEOTIDE SEQUENCE [LARGE SCALE GENOMIC DNA]</scope>
    <source>
        <strain evidence="5 6">CAB683</strain>
    </source>
</reference>
<dbReference type="InterPro" id="IPR016195">
    <property type="entry name" value="Pol/histidinol_Pase-like"/>
</dbReference>
<dbReference type="EMBL" id="QVQW01000004">
    <property type="protein sequence ID" value="RKU48455.1"/>
    <property type="molecule type" value="Genomic_DNA"/>
</dbReference>
<feature type="region of interest" description="Disordered" evidence="4">
    <location>
        <begin position="254"/>
        <end position="332"/>
    </location>
</feature>
<evidence type="ECO:0000256" key="4">
    <source>
        <dbReference type="SAM" id="MobiDB-lite"/>
    </source>
</evidence>
<dbReference type="Gene3D" id="3.20.20.140">
    <property type="entry name" value="Metal-dependent hydrolases"/>
    <property type="match status" value="1"/>
</dbReference>
<comment type="caution">
    <text evidence="5">The sequence shown here is derived from an EMBL/GenBank/DDBJ whole genome shotgun (WGS) entry which is preliminary data.</text>
</comment>
<proteinExistence type="inferred from homology"/>
<dbReference type="PANTHER" id="PTHR13031:SF0">
    <property type="entry name" value="RIBONUCLEASE P PROTEIN SUBUNIT P30"/>
    <property type="match status" value="1"/>
</dbReference>
<dbReference type="STRING" id="177199.A0A420YKU4"/>
<protein>
    <recommendedName>
        <fullName evidence="7">RNase P subunit p30</fullName>
    </recommendedName>
</protein>
<feature type="compositionally biased region" description="Low complexity" evidence="4">
    <location>
        <begin position="320"/>
        <end position="332"/>
    </location>
</feature>
<feature type="compositionally biased region" description="Low complexity" evidence="4">
    <location>
        <begin position="284"/>
        <end position="293"/>
    </location>
</feature>
<dbReference type="OrthoDB" id="17948at2759"/>
<dbReference type="Proteomes" id="UP000275385">
    <property type="component" value="Unassembled WGS sequence"/>
</dbReference>
<feature type="compositionally biased region" description="Basic and acidic residues" evidence="4">
    <location>
        <begin position="261"/>
        <end position="273"/>
    </location>
</feature>
<dbReference type="PANTHER" id="PTHR13031">
    <property type="entry name" value="RIBONUCLEASE P SUBUNIT P30"/>
    <property type="match status" value="1"/>
</dbReference>
<organism evidence="5 6">
    <name type="scientific">Coniochaeta pulveracea</name>
    <dbReference type="NCBI Taxonomy" id="177199"/>
    <lineage>
        <taxon>Eukaryota</taxon>
        <taxon>Fungi</taxon>
        <taxon>Dikarya</taxon>
        <taxon>Ascomycota</taxon>
        <taxon>Pezizomycotina</taxon>
        <taxon>Sordariomycetes</taxon>
        <taxon>Sordariomycetidae</taxon>
        <taxon>Coniochaetales</taxon>
        <taxon>Coniochaetaceae</taxon>
        <taxon>Coniochaeta</taxon>
    </lineage>
</organism>
<dbReference type="AlphaFoldDB" id="A0A420YKU4"/>
<sequence>MPHQKLSLITTQREASPTTAKMLYDLNIQCPSSTTQATLSRTLTFARSLGYTTVALNTTISMPITTIPPPPPLPTPSPSHPTAILRRATIPISDPSQNHKLSAVSALYDLVALRPTTERAFSAACTSLSDFSLISLDLTAFFPFHFPPRTCMAAVSRGIRFEICYAQAFSSDARSRSNFLANAAGLIRATRGRGIVVSSEAGSGLQLRGPADVVNLLAIWGLGPDKGREGLEGLPRGVVVNEGLKRRGFRGVVDVLGGAGPERKKDEGDAGEKKKGKGKKEKGQQQQQQQGQKRTSEETGDAQPDPNAPVSKRQAKKMKLAAGKGKPAGTES</sequence>
<keyword evidence="3" id="KW-0819">tRNA processing</keyword>
<dbReference type="GO" id="GO:0003723">
    <property type="term" value="F:RNA binding"/>
    <property type="evidence" value="ECO:0007669"/>
    <property type="project" value="TreeGrafter"/>
</dbReference>
<evidence type="ECO:0000256" key="3">
    <source>
        <dbReference type="ARBA" id="ARBA00022694"/>
    </source>
</evidence>
<dbReference type="GO" id="GO:0008033">
    <property type="term" value="P:tRNA processing"/>
    <property type="evidence" value="ECO:0007669"/>
    <property type="project" value="UniProtKB-KW"/>
</dbReference>
<evidence type="ECO:0000256" key="1">
    <source>
        <dbReference type="ARBA" id="ARBA00004123"/>
    </source>
</evidence>
<accession>A0A420YKU4</accession>